<dbReference type="InterPro" id="IPR036388">
    <property type="entry name" value="WH-like_DNA-bd_sf"/>
</dbReference>
<reference evidence="1" key="2">
    <citation type="submission" date="2015-07" db="EMBL/GenBank/DDBJ databases">
        <title>Plasmids, circular viruses and viroids from rat gut.</title>
        <authorList>
            <person name="Jorgensen T.J."/>
            <person name="Hansen M.A."/>
            <person name="Xu Z."/>
            <person name="Tabak M.A."/>
            <person name="Sorensen S.J."/>
            <person name="Hansen L.H."/>
        </authorList>
    </citation>
    <scope>NUCLEOTIDE SEQUENCE</scope>
    <source>
        <plasmid evidence="1">pRGRH0239</plasmid>
    </source>
</reference>
<dbReference type="AlphaFoldDB" id="A0A0H5PXT5"/>
<dbReference type="Gene3D" id="1.10.10.10">
    <property type="entry name" value="Winged helix-like DNA-binding domain superfamily/Winged helix DNA-binding domain"/>
    <property type="match status" value="1"/>
</dbReference>
<keyword evidence="1" id="KW-0614">Plasmid</keyword>
<protein>
    <submittedName>
        <fullName evidence="1">Uncharacterized protein</fullName>
    </submittedName>
</protein>
<name>A0A0H5PXT5_9ZZZZ</name>
<evidence type="ECO:0000313" key="1">
    <source>
        <dbReference type="EMBL" id="CRY94383.1"/>
    </source>
</evidence>
<geneLocation type="plasmid" evidence="1">
    <name>pRGRH0239</name>
</geneLocation>
<organism evidence="1">
    <name type="scientific">uncultured prokaryote</name>
    <dbReference type="NCBI Taxonomy" id="198431"/>
    <lineage>
        <taxon>unclassified sequences</taxon>
        <taxon>environmental samples</taxon>
    </lineage>
</organism>
<accession>A0A0H5PXT5</accession>
<reference evidence="1" key="1">
    <citation type="submission" date="2015-06" db="EMBL/GenBank/DDBJ databases">
        <authorList>
            <person name="Joergensen T."/>
        </authorList>
    </citation>
    <scope>NUCLEOTIDE SEQUENCE</scope>
    <source>
        <plasmid evidence="1">pRGRH0239</plasmid>
    </source>
</reference>
<proteinExistence type="predicted"/>
<dbReference type="EMBL" id="LN852912">
    <property type="protein sequence ID" value="CRY94383.1"/>
    <property type="molecule type" value="Genomic_DNA"/>
</dbReference>
<sequence>MKPQEIKKEYVRLRAEGKSYSVIAEQLHISKSTCTKWERELSAQINELKRAEFQELCESYGMTKEARIKKLGDTLEKIEDAIAKADFSTVDPAKLLDFKLKYTEALKGEYIGTKPAAELGANINAQDIVTALGDLLNRVRAGEVTDEQASRESAVLANLLKAYDTVEVKAKLDELEAIIGGRQ</sequence>